<name>A0A6I4U3L2_9SPHN</name>
<feature type="compositionally biased region" description="Low complexity" evidence="1">
    <location>
        <begin position="64"/>
        <end position="76"/>
    </location>
</feature>
<keyword evidence="4" id="KW-1185">Reference proteome</keyword>
<dbReference type="AlphaFoldDB" id="A0A6I4U3L2"/>
<dbReference type="Proteomes" id="UP000429229">
    <property type="component" value="Unassembled WGS sequence"/>
</dbReference>
<dbReference type="PROSITE" id="PS51257">
    <property type="entry name" value="PROKAR_LIPOPROTEIN"/>
    <property type="match status" value="1"/>
</dbReference>
<gene>
    <name evidence="3" type="ORF">GRI68_02620</name>
</gene>
<keyword evidence="2" id="KW-0732">Signal</keyword>
<protein>
    <submittedName>
        <fullName evidence="3">Uncharacterized protein</fullName>
    </submittedName>
</protein>
<sequence>MTNRLALVLTASIFVAACSNQTDVEPQPQSTDNVDSSTPQASGQDMAETAPAPTSDPAGEMQDSAPATAANTAASPETGKRIVDCKIISGGKQALDAPCEFSPQSNGGFTLTSKTGGGALYGRISSVSVSKIDKTNAEVRGLTSDGINSRWGAATRSAQDPACWNGNDFSVCAY</sequence>
<evidence type="ECO:0000256" key="2">
    <source>
        <dbReference type="SAM" id="SignalP"/>
    </source>
</evidence>
<feature type="chain" id="PRO_5026177510" evidence="2">
    <location>
        <begin position="18"/>
        <end position="174"/>
    </location>
</feature>
<feature type="region of interest" description="Disordered" evidence="1">
    <location>
        <begin position="23"/>
        <end position="77"/>
    </location>
</feature>
<evidence type="ECO:0000313" key="3">
    <source>
        <dbReference type="EMBL" id="MXP09072.1"/>
    </source>
</evidence>
<evidence type="ECO:0000256" key="1">
    <source>
        <dbReference type="SAM" id="MobiDB-lite"/>
    </source>
</evidence>
<comment type="caution">
    <text evidence="3">The sequence shown here is derived from an EMBL/GenBank/DDBJ whole genome shotgun (WGS) entry which is preliminary data.</text>
</comment>
<feature type="compositionally biased region" description="Polar residues" evidence="1">
    <location>
        <begin position="23"/>
        <end position="43"/>
    </location>
</feature>
<evidence type="ECO:0000313" key="4">
    <source>
        <dbReference type="Proteomes" id="UP000429229"/>
    </source>
</evidence>
<feature type="signal peptide" evidence="2">
    <location>
        <begin position="1"/>
        <end position="17"/>
    </location>
</feature>
<proteinExistence type="predicted"/>
<dbReference type="EMBL" id="WTYR01000001">
    <property type="protein sequence ID" value="MXP09072.1"/>
    <property type="molecule type" value="Genomic_DNA"/>
</dbReference>
<organism evidence="3 4">
    <name type="scientific">Alteriqipengyuania halimionae</name>
    <dbReference type="NCBI Taxonomy" id="1926630"/>
    <lineage>
        <taxon>Bacteria</taxon>
        <taxon>Pseudomonadati</taxon>
        <taxon>Pseudomonadota</taxon>
        <taxon>Alphaproteobacteria</taxon>
        <taxon>Sphingomonadales</taxon>
        <taxon>Erythrobacteraceae</taxon>
        <taxon>Alteriqipengyuania</taxon>
    </lineage>
</organism>
<accession>A0A6I4U3L2</accession>
<dbReference type="RefSeq" id="WP_199799700.1">
    <property type="nucleotide sequence ID" value="NZ_WTYR01000001.1"/>
</dbReference>
<reference evidence="3 4" key="1">
    <citation type="submission" date="2019-12" db="EMBL/GenBank/DDBJ databases">
        <title>Genomic-based taxomic classification of the family Erythrobacteraceae.</title>
        <authorList>
            <person name="Xu L."/>
        </authorList>
    </citation>
    <scope>NUCLEOTIDE SEQUENCE [LARGE SCALE GENOMIC DNA]</scope>
    <source>
        <strain evidence="3 4">LMG 29519</strain>
    </source>
</reference>